<reference evidence="3" key="2">
    <citation type="submission" date="2018-07" db="EMBL/GenBank/DDBJ databases">
        <authorList>
            <person name="Quirk P.G."/>
            <person name="Krulwich T.A."/>
        </authorList>
    </citation>
    <scope>NUCLEOTIDE SEQUENCE</scope>
</reference>
<organism evidence="2">
    <name type="scientific">Culicoides sonorensis</name>
    <name type="common">Biting midge</name>
    <dbReference type="NCBI Taxonomy" id="179676"/>
    <lineage>
        <taxon>Eukaryota</taxon>
        <taxon>Metazoa</taxon>
        <taxon>Ecdysozoa</taxon>
        <taxon>Arthropoda</taxon>
        <taxon>Hexapoda</taxon>
        <taxon>Insecta</taxon>
        <taxon>Pterygota</taxon>
        <taxon>Neoptera</taxon>
        <taxon>Endopterygota</taxon>
        <taxon>Diptera</taxon>
        <taxon>Nematocera</taxon>
        <taxon>Chironomoidea</taxon>
        <taxon>Ceratopogonidae</taxon>
        <taxon>Ceratopogoninae</taxon>
        <taxon>Culicoides</taxon>
        <taxon>Monoculicoides</taxon>
    </lineage>
</organism>
<dbReference type="EMBL" id="UFQS01000124">
    <property type="protein sequence ID" value="SSX00106.1"/>
    <property type="molecule type" value="Genomic_DNA"/>
</dbReference>
<accession>A0A336K556</accession>
<name>A0A336K556_CULSO</name>
<feature type="signal peptide" evidence="1">
    <location>
        <begin position="1"/>
        <end position="24"/>
    </location>
</feature>
<sequence>MHHTNYFLLFAFVGVTSLVTFCQGSPVSQQQGSAFNKATSTNTVNNKDVEFLSTNEKLLDLFNKYPTNNYPYRNLNPSGGYPGIYPTNMYPGYGGVGQYPGIGQYPGVGQYPGATGTNFLGTGGYGGYGGANGNGGLPSYSGYNNNNYYGNRNMGFGYYQGTNTFGLGVPTLANSGSSAGTDSVTVDLDLTVDFTNINLELFKKNKKTC</sequence>
<protein>
    <submittedName>
        <fullName evidence="2">CSON001556 protein</fullName>
    </submittedName>
</protein>
<reference evidence="2" key="1">
    <citation type="submission" date="2018-04" db="EMBL/GenBank/DDBJ databases">
        <authorList>
            <person name="Go L.Y."/>
            <person name="Mitchell J.A."/>
        </authorList>
    </citation>
    <scope>NUCLEOTIDE SEQUENCE</scope>
    <source>
        <tissue evidence="2">Whole organism</tissue>
    </source>
</reference>
<dbReference type="VEuPathDB" id="VectorBase:CSON001556"/>
<evidence type="ECO:0000313" key="2">
    <source>
        <dbReference type="EMBL" id="SSX00106.1"/>
    </source>
</evidence>
<proteinExistence type="predicted"/>
<keyword evidence="1" id="KW-0732">Signal</keyword>
<feature type="chain" id="PRO_5036062006" evidence="1">
    <location>
        <begin position="25"/>
        <end position="209"/>
    </location>
</feature>
<evidence type="ECO:0000256" key="1">
    <source>
        <dbReference type="SAM" id="SignalP"/>
    </source>
</evidence>
<evidence type="ECO:0000313" key="3">
    <source>
        <dbReference type="EMBL" id="SSX20486.1"/>
    </source>
</evidence>
<gene>
    <name evidence="2" type="primary">CSON001556</name>
</gene>
<dbReference type="EMBL" id="UFQT01000124">
    <property type="protein sequence ID" value="SSX20486.1"/>
    <property type="molecule type" value="Genomic_DNA"/>
</dbReference>
<dbReference type="AlphaFoldDB" id="A0A336K556"/>